<feature type="domain" description="Histidine kinase" evidence="11">
    <location>
        <begin position="213"/>
        <end position="414"/>
    </location>
</feature>
<organism evidence="13 14">
    <name type="scientific">Pleomorphomonas diazotrophica</name>
    <dbReference type="NCBI Taxonomy" id="1166257"/>
    <lineage>
        <taxon>Bacteria</taxon>
        <taxon>Pseudomonadati</taxon>
        <taxon>Pseudomonadota</taxon>
        <taxon>Alphaproteobacteria</taxon>
        <taxon>Hyphomicrobiales</taxon>
        <taxon>Pleomorphomonadaceae</taxon>
        <taxon>Pleomorphomonas</taxon>
    </lineage>
</organism>
<feature type="transmembrane region" description="Helical" evidence="10">
    <location>
        <begin position="128"/>
        <end position="150"/>
    </location>
</feature>
<keyword evidence="14" id="KW-1185">Reference proteome</keyword>
<dbReference type="EMBL" id="PJNW01000004">
    <property type="protein sequence ID" value="PKR89807.1"/>
    <property type="molecule type" value="Genomic_DNA"/>
</dbReference>
<proteinExistence type="predicted"/>
<dbReference type="Gene3D" id="3.30.565.10">
    <property type="entry name" value="Histidine kinase-like ATPase, C-terminal domain"/>
    <property type="match status" value="1"/>
</dbReference>
<dbReference type="InterPro" id="IPR036097">
    <property type="entry name" value="HisK_dim/P_sf"/>
</dbReference>
<evidence type="ECO:0000313" key="14">
    <source>
        <dbReference type="Proteomes" id="UP000233491"/>
    </source>
</evidence>
<gene>
    <name evidence="13" type="ORF">CXZ10_07880</name>
</gene>
<dbReference type="GO" id="GO:0005886">
    <property type="term" value="C:plasma membrane"/>
    <property type="evidence" value="ECO:0007669"/>
    <property type="project" value="UniProtKB-SubCell"/>
</dbReference>
<dbReference type="InterPro" id="IPR004358">
    <property type="entry name" value="Sig_transdc_His_kin-like_C"/>
</dbReference>
<keyword evidence="10" id="KW-1133">Transmembrane helix</keyword>
<evidence type="ECO:0000256" key="5">
    <source>
        <dbReference type="ARBA" id="ARBA00022553"/>
    </source>
</evidence>
<dbReference type="GO" id="GO:0000155">
    <property type="term" value="F:phosphorelay sensor kinase activity"/>
    <property type="evidence" value="ECO:0007669"/>
    <property type="project" value="InterPro"/>
</dbReference>
<dbReference type="InterPro" id="IPR005467">
    <property type="entry name" value="His_kinase_dom"/>
</dbReference>
<dbReference type="Pfam" id="PF00672">
    <property type="entry name" value="HAMP"/>
    <property type="match status" value="1"/>
</dbReference>
<evidence type="ECO:0000256" key="3">
    <source>
        <dbReference type="ARBA" id="ARBA00012438"/>
    </source>
</evidence>
<evidence type="ECO:0000256" key="9">
    <source>
        <dbReference type="ARBA" id="ARBA00022840"/>
    </source>
</evidence>
<dbReference type="PROSITE" id="PS50885">
    <property type="entry name" value="HAMP"/>
    <property type="match status" value="1"/>
</dbReference>
<accession>A0A1I4UUK0</accession>
<comment type="subcellular location">
    <subcellularLocation>
        <location evidence="2">Cell membrane</location>
        <topology evidence="2">Multi-pass membrane protein</topology>
    </subcellularLocation>
</comment>
<dbReference type="PRINTS" id="PR00344">
    <property type="entry name" value="BCTRLSENSOR"/>
</dbReference>
<dbReference type="AlphaFoldDB" id="A0A1I4UUK0"/>
<feature type="transmembrane region" description="Helical" evidence="10">
    <location>
        <begin position="12"/>
        <end position="34"/>
    </location>
</feature>
<keyword evidence="9" id="KW-0067">ATP-binding</keyword>
<keyword evidence="10" id="KW-0472">Membrane</keyword>
<dbReference type="InterPro" id="IPR003661">
    <property type="entry name" value="HisK_dim/P_dom"/>
</dbReference>
<dbReference type="SUPFAM" id="SSF47384">
    <property type="entry name" value="Homodimeric domain of signal transducing histidine kinase"/>
    <property type="match status" value="1"/>
</dbReference>
<dbReference type="InterPro" id="IPR050980">
    <property type="entry name" value="2C_sensor_his_kinase"/>
</dbReference>
<dbReference type="SMART" id="SM00387">
    <property type="entry name" value="HATPase_c"/>
    <property type="match status" value="1"/>
</dbReference>
<comment type="catalytic activity">
    <reaction evidence="1">
        <text>ATP + protein L-histidine = ADP + protein N-phospho-L-histidine.</text>
        <dbReference type="EC" id="2.7.13.3"/>
    </reaction>
</comment>
<evidence type="ECO:0000256" key="10">
    <source>
        <dbReference type="SAM" id="Phobius"/>
    </source>
</evidence>
<protein>
    <recommendedName>
        <fullName evidence="3">histidine kinase</fullName>
        <ecNumber evidence="3">2.7.13.3</ecNumber>
    </recommendedName>
</protein>
<evidence type="ECO:0000256" key="7">
    <source>
        <dbReference type="ARBA" id="ARBA00022741"/>
    </source>
</evidence>
<feature type="domain" description="HAMP" evidence="12">
    <location>
        <begin position="152"/>
        <end position="205"/>
    </location>
</feature>
<sequence>MTGVRSFGLFRRLRVASIATAAAIAVLVAITYGLTLFGGVIDGPVKAVLADYATVLVRDLPADAGQADVDRLARTHRVAVTYHRNGMSLHADSPSPTLPQPMMLSATAPAAGGASVELRWPVADAARFHLAALAILIVLVITVLAAHHVYQARLLAPLRWLRRSVEAVAAERFDTVAPMPRGDGELAEVARAFDDMARRVRDMLAARERLLGDVSHELRSPLTRIKVALEFIPEGEKQDQIRKDVGIMESLVATLLERERVARGAIRMTSLDLAALVRSIVQEERRRPLALDVRAANTRIRGDADLLRILSMNLIDNAIKFSTEDDDPIEVVLEGDEATCLLRIIDHGVGIPETDRLRVFDPFVRLSAAREHGKGYGLGLDLCRRIANAHDARIEIVDGPAGGTEIRTTFSTETGPGCIGRTPSSR</sequence>
<keyword evidence="6" id="KW-0808">Transferase</keyword>
<dbReference type="SUPFAM" id="SSF158472">
    <property type="entry name" value="HAMP domain-like"/>
    <property type="match status" value="1"/>
</dbReference>
<keyword evidence="10" id="KW-0812">Transmembrane</keyword>
<dbReference type="EC" id="2.7.13.3" evidence="3"/>
<reference evidence="13 14" key="1">
    <citation type="submission" date="2017-12" db="EMBL/GenBank/DDBJ databases">
        <title>Anaerobic carbon monoxide metabolism by Pleomorphomonas carboxyditropha sp. nov., a new mesophilic hydrogenogenic carboxidotroph.</title>
        <authorList>
            <person name="Esquivel-Elizondo S."/>
            <person name="Krajmalnik-Brown R."/>
        </authorList>
    </citation>
    <scope>NUCLEOTIDE SEQUENCE [LARGE SCALE GENOMIC DNA]</scope>
    <source>
        <strain evidence="13 14">R5-392</strain>
    </source>
</reference>
<evidence type="ECO:0000256" key="4">
    <source>
        <dbReference type="ARBA" id="ARBA00022475"/>
    </source>
</evidence>
<keyword evidence="5" id="KW-0597">Phosphoprotein</keyword>
<dbReference type="Pfam" id="PF02518">
    <property type="entry name" value="HATPase_c"/>
    <property type="match status" value="1"/>
</dbReference>
<dbReference type="OrthoDB" id="9815202at2"/>
<keyword evidence="8" id="KW-0418">Kinase</keyword>
<dbReference type="SUPFAM" id="SSF55874">
    <property type="entry name" value="ATPase domain of HSP90 chaperone/DNA topoisomerase II/histidine kinase"/>
    <property type="match status" value="1"/>
</dbReference>
<dbReference type="CDD" id="cd06225">
    <property type="entry name" value="HAMP"/>
    <property type="match status" value="1"/>
</dbReference>
<dbReference type="SMART" id="SM00304">
    <property type="entry name" value="HAMP"/>
    <property type="match status" value="1"/>
</dbReference>
<evidence type="ECO:0000256" key="6">
    <source>
        <dbReference type="ARBA" id="ARBA00022679"/>
    </source>
</evidence>
<evidence type="ECO:0000256" key="1">
    <source>
        <dbReference type="ARBA" id="ARBA00000085"/>
    </source>
</evidence>
<dbReference type="Gene3D" id="1.10.287.130">
    <property type="match status" value="1"/>
</dbReference>
<evidence type="ECO:0000313" key="13">
    <source>
        <dbReference type="EMBL" id="PKR89807.1"/>
    </source>
</evidence>
<evidence type="ECO:0000256" key="2">
    <source>
        <dbReference type="ARBA" id="ARBA00004651"/>
    </source>
</evidence>
<dbReference type="SMART" id="SM00388">
    <property type="entry name" value="HisKA"/>
    <property type="match status" value="1"/>
</dbReference>
<evidence type="ECO:0000256" key="8">
    <source>
        <dbReference type="ARBA" id="ARBA00022777"/>
    </source>
</evidence>
<dbReference type="PROSITE" id="PS50109">
    <property type="entry name" value="HIS_KIN"/>
    <property type="match status" value="1"/>
</dbReference>
<dbReference type="RefSeq" id="WP_101288607.1">
    <property type="nucleotide sequence ID" value="NZ_FOUQ01000009.1"/>
</dbReference>
<keyword evidence="4" id="KW-1003">Cell membrane</keyword>
<dbReference type="PANTHER" id="PTHR44936">
    <property type="entry name" value="SENSOR PROTEIN CREC"/>
    <property type="match status" value="1"/>
</dbReference>
<keyword evidence="7" id="KW-0547">Nucleotide-binding</keyword>
<dbReference type="CDD" id="cd00075">
    <property type="entry name" value="HATPase"/>
    <property type="match status" value="1"/>
</dbReference>
<dbReference type="InterPro" id="IPR003660">
    <property type="entry name" value="HAMP_dom"/>
</dbReference>
<evidence type="ECO:0000259" key="11">
    <source>
        <dbReference type="PROSITE" id="PS50109"/>
    </source>
</evidence>
<comment type="caution">
    <text evidence="13">The sequence shown here is derived from an EMBL/GenBank/DDBJ whole genome shotgun (WGS) entry which is preliminary data.</text>
</comment>
<name>A0A1I4UUK0_9HYPH</name>
<dbReference type="PANTHER" id="PTHR44936:SF10">
    <property type="entry name" value="SENSOR PROTEIN RSTB"/>
    <property type="match status" value="1"/>
</dbReference>
<dbReference type="InterPro" id="IPR036890">
    <property type="entry name" value="HATPase_C_sf"/>
</dbReference>
<dbReference type="Proteomes" id="UP000233491">
    <property type="component" value="Unassembled WGS sequence"/>
</dbReference>
<dbReference type="Pfam" id="PF00512">
    <property type="entry name" value="HisKA"/>
    <property type="match status" value="1"/>
</dbReference>
<dbReference type="CDD" id="cd00082">
    <property type="entry name" value="HisKA"/>
    <property type="match status" value="1"/>
</dbReference>
<dbReference type="InterPro" id="IPR003594">
    <property type="entry name" value="HATPase_dom"/>
</dbReference>
<dbReference type="GO" id="GO:0005524">
    <property type="term" value="F:ATP binding"/>
    <property type="evidence" value="ECO:0007669"/>
    <property type="project" value="UniProtKB-KW"/>
</dbReference>
<evidence type="ECO:0000259" key="12">
    <source>
        <dbReference type="PROSITE" id="PS50885"/>
    </source>
</evidence>